<feature type="domain" description="RNA polymerase sigma factor 70 region 4 type 2" evidence="3">
    <location>
        <begin position="107"/>
        <end position="155"/>
    </location>
</feature>
<dbReference type="InterPro" id="IPR013324">
    <property type="entry name" value="RNA_pol_sigma_r3/r4-like"/>
</dbReference>
<feature type="domain" description="RNA polymerase sigma-70 region 2" evidence="2">
    <location>
        <begin position="4"/>
        <end position="71"/>
    </location>
</feature>
<organism evidence="4 5">
    <name type="scientific">Paenibacillus artemisiicola</name>
    <dbReference type="NCBI Taxonomy" id="1172618"/>
    <lineage>
        <taxon>Bacteria</taxon>
        <taxon>Bacillati</taxon>
        <taxon>Bacillota</taxon>
        <taxon>Bacilli</taxon>
        <taxon>Bacillales</taxon>
        <taxon>Paenibacillaceae</taxon>
        <taxon>Paenibacillus</taxon>
    </lineage>
</organism>
<evidence type="ECO:0000259" key="3">
    <source>
        <dbReference type="Pfam" id="PF08281"/>
    </source>
</evidence>
<comment type="subunit">
    <text evidence="1">Interacts transiently with the RNA polymerase catalytic core formed by RpoA, RpoB, RpoC and RpoZ (2 alpha, 1 beta, 1 beta' and 1 omega subunit) to form the RNA polymerase holoenzyme that can initiate transcription.</text>
</comment>
<dbReference type="InterPro" id="IPR014284">
    <property type="entry name" value="RNA_pol_sigma-70_dom"/>
</dbReference>
<dbReference type="InterPro" id="IPR013249">
    <property type="entry name" value="RNA_pol_sigma70_r4_t2"/>
</dbReference>
<proteinExistence type="predicted"/>
<dbReference type="Proteomes" id="UP000670947">
    <property type="component" value="Unassembled WGS sequence"/>
</dbReference>
<comment type="caution">
    <text evidence="4">The sequence shown here is derived from an EMBL/GenBank/DDBJ whole genome shotgun (WGS) entry which is preliminary data.</text>
</comment>
<name>A0ABS3W3Z9_9BACL</name>
<keyword evidence="5" id="KW-1185">Reference proteome</keyword>
<accession>A0ABS3W3Z9</accession>
<dbReference type="SUPFAM" id="SSF54427">
    <property type="entry name" value="NTF2-like"/>
    <property type="match status" value="1"/>
</dbReference>
<dbReference type="Gene3D" id="1.10.1740.10">
    <property type="match status" value="1"/>
</dbReference>
<dbReference type="PANTHER" id="PTHR30173:SF36">
    <property type="entry name" value="ECF RNA POLYMERASE SIGMA FACTOR SIGJ"/>
    <property type="match status" value="1"/>
</dbReference>
<dbReference type="InterPro" id="IPR007627">
    <property type="entry name" value="RNA_pol_sigma70_r2"/>
</dbReference>
<dbReference type="NCBIfam" id="TIGR02937">
    <property type="entry name" value="sigma70-ECF"/>
    <property type="match status" value="1"/>
</dbReference>
<evidence type="ECO:0000256" key="1">
    <source>
        <dbReference type="ARBA" id="ARBA00011344"/>
    </source>
</evidence>
<dbReference type="InterPro" id="IPR032710">
    <property type="entry name" value="NTF2-like_dom_sf"/>
</dbReference>
<dbReference type="InterPro" id="IPR052704">
    <property type="entry name" value="ECF_Sigma-70_Domain"/>
</dbReference>
<dbReference type="Gene3D" id="1.10.10.10">
    <property type="entry name" value="Winged helix-like DNA-binding domain superfamily/Winged helix DNA-binding domain"/>
    <property type="match status" value="1"/>
</dbReference>
<dbReference type="InterPro" id="IPR036388">
    <property type="entry name" value="WH-like_DNA-bd_sf"/>
</dbReference>
<protein>
    <submittedName>
        <fullName evidence="4">RNA polymerase sigma factor SigJ</fullName>
    </submittedName>
</protein>
<dbReference type="PANTHER" id="PTHR30173">
    <property type="entry name" value="SIGMA 19 FACTOR"/>
    <property type="match status" value="1"/>
</dbReference>
<evidence type="ECO:0000313" key="5">
    <source>
        <dbReference type="Proteomes" id="UP000670947"/>
    </source>
</evidence>
<dbReference type="SUPFAM" id="SSF88659">
    <property type="entry name" value="Sigma3 and sigma4 domains of RNA polymerase sigma factors"/>
    <property type="match status" value="1"/>
</dbReference>
<evidence type="ECO:0000259" key="2">
    <source>
        <dbReference type="Pfam" id="PF04542"/>
    </source>
</evidence>
<dbReference type="EMBL" id="JAGGDJ010000001">
    <property type="protein sequence ID" value="MBO7743029.1"/>
    <property type="molecule type" value="Genomic_DNA"/>
</dbReference>
<reference evidence="4 5" key="1">
    <citation type="submission" date="2021-03" db="EMBL/GenBank/DDBJ databases">
        <title>Paenibacillus artemisicola MWE-103 whole genome sequence.</title>
        <authorList>
            <person name="Ham Y.J."/>
        </authorList>
    </citation>
    <scope>NUCLEOTIDE SEQUENCE [LARGE SCALE GENOMIC DNA]</scope>
    <source>
        <strain evidence="4 5">MWE-103</strain>
    </source>
</reference>
<dbReference type="Pfam" id="PF08281">
    <property type="entry name" value="Sigma70_r4_2"/>
    <property type="match status" value="1"/>
</dbReference>
<dbReference type="InterPro" id="IPR013325">
    <property type="entry name" value="RNA_pol_sigma_r2"/>
</dbReference>
<gene>
    <name evidence="4" type="primary">sigJ</name>
    <name evidence="4" type="ORF">I8J29_02390</name>
</gene>
<dbReference type="NCBIfam" id="NF007214">
    <property type="entry name" value="PRK09636.1"/>
    <property type="match status" value="1"/>
</dbReference>
<dbReference type="Pfam" id="PF04542">
    <property type="entry name" value="Sigma70_r2"/>
    <property type="match status" value="1"/>
</dbReference>
<sequence>MEELFKTYNGLLLTLAYQMTGSWSDAEDAVQDVFLKVCDANQASAADDPKAYLCKMVVNRCRDLYKSARRRRERYFGEWLPEPVPTSEDEPLDFILQDELLSYATLVMLEKLSPAERAVFVLREALAFEYAGIAEIIGKSEVNCRKLYSRAKSKMALDEEQPVVAEPAKAAWIRQFVAALEQDNTETVVSMLADDVVLVSDGGGNVFAAAHPIAARDAVSKFLIGYYRKSLRLEDGIRFAFGGVNGQTGIVVYSGSRVDSVVLLHAEGSSVRGIYIVRNPDKLRLFASPPPSAAGNGSTGPQTSK</sequence>
<dbReference type="Gene3D" id="3.10.450.50">
    <property type="match status" value="1"/>
</dbReference>
<dbReference type="SUPFAM" id="SSF88946">
    <property type="entry name" value="Sigma2 domain of RNA polymerase sigma factors"/>
    <property type="match status" value="1"/>
</dbReference>
<dbReference type="RefSeq" id="WP_208845975.1">
    <property type="nucleotide sequence ID" value="NZ_JAGGDJ010000001.1"/>
</dbReference>
<evidence type="ECO:0000313" key="4">
    <source>
        <dbReference type="EMBL" id="MBO7743029.1"/>
    </source>
</evidence>